<accession>A0ABD1CBI1</accession>
<dbReference type="Gene3D" id="2.30.39.10">
    <property type="entry name" value="Alpha-1-antitrypsin, domain 1"/>
    <property type="match status" value="1"/>
</dbReference>
<organism evidence="2 3">
    <name type="scientific">Culex pipiens pipiens</name>
    <name type="common">Northern house mosquito</name>
    <dbReference type="NCBI Taxonomy" id="38569"/>
    <lineage>
        <taxon>Eukaryota</taxon>
        <taxon>Metazoa</taxon>
        <taxon>Ecdysozoa</taxon>
        <taxon>Arthropoda</taxon>
        <taxon>Hexapoda</taxon>
        <taxon>Insecta</taxon>
        <taxon>Pterygota</taxon>
        <taxon>Neoptera</taxon>
        <taxon>Endopterygota</taxon>
        <taxon>Diptera</taxon>
        <taxon>Nematocera</taxon>
        <taxon>Culicoidea</taxon>
        <taxon>Culicidae</taxon>
        <taxon>Culicinae</taxon>
        <taxon>Culicini</taxon>
        <taxon>Culex</taxon>
        <taxon>Culex</taxon>
    </lineage>
</organism>
<evidence type="ECO:0000313" key="2">
    <source>
        <dbReference type="EMBL" id="KAL1373694.1"/>
    </source>
</evidence>
<protein>
    <recommendedName>
        <fullName evidence="1">Serpin domain-containing protein</fullName>
    </recommendedName>
</protein>
<keyword evidence="3" id="KW-1185">Reference proteome</keyword>
<name>A0ABD1CBI1_CULPP</name>
<reference evidence="2 3" key="1">
    <citation type="submission" date="2024-05" db="EMBL/GenBank/DDBJ databases">
        <title>Culex pipiens pipiens assembly and annotation.</title>
        <authorList>
            <person name="Alout H."/>
            <person name="Durand T."/>
        </authorList>
    </citation>
    <scope>NUCLEOTIDE SEQUENCE [LARGE SCALE GENOMIC DNA]</scope>
    <source>
        <strain evidence="2">HA-2024</strain>
        <tissue evidence="2">Whole body</tissue>
    </source>
</reference>
<dbReference type="SUPFAM" id="SSF56574">
    <property type="entry name" value="Serpins"/>
    <property type="match status" value="1"/>
</dbReference>
<gene>
    <name evidence="2" type="ORF">pipiens_018510</name>
</gene>
<evidence type="ECO:0000259" key="1">
    <source>
        <dbReference type="Pfam" id="PF00079"/>
    </source>
</evidence>
<sequence length="144" mass="16140">MRFGQNKADKIQFVSVDKLFFGKQIPVKECMEDNFFEEIDTGQDEASRVSMFVFLPPTESNALDKLLARLTSSPDILCEVVNEGISAPRRHEDPQIGEVLLKSKITVNEEGATVASATVEFSFRSSRPDDPAMFHCNHPCIFVI</sequence>
<dbReference type="EMBL" id="JBEHCU010014074">
    <property type="protein sequence ID" value="KAL1373694.1"/>
    <property type="molecule type" value="Genomic_DNA"/>
</dbReference>
<feature type="domain" description="Serpin" evidence="1">
    <location>
        <begin position="91"/>
        <end position="144"/>
    </location>
</feature>
<dbReference type="InterPro" id="IPR023796">
    <property type="entry name" value="Serpin_dom"/>
</dbReference>
<evidence type="ECO:0000313" key="3">
    <source>
        <dbReference type="Proteomes" id="UP001562425"/>
    </source>
</evidence>
<dbReference type="InterPro" id="IPR036186">
    <property type="entry name" value="Serpin_sf"/>
</dbReference>
<dbReference type="AlphaFoldDB" id="A0ABD1CBI1"/>
<dbReference type="InterPro" id="IPR042185">
    <property type="entry name" value="Serpin_sf_2"/>
</dbReference>
<dbReference type="Pfam" id="PF00079">
    <property type="entry name" value="Serpin"/>
    <property type="match status" value="1"/>
</dbReference>
<proteinExistence type="predicted"/>
<comment type="caution">
    <text evidence="2">The sequence shown here is derived from an EMBL/GenBank/DDBJ whole genome shotgun (WGS) entry which is preliminary data.</text>
</comment>
<dbReference type="Proteomes" id="UP001562425">
    <property type="component" value="Unassembled WGS sequence"/>
</dbReference>